<name>A0A7V3J985_UNCC3</name>
<dbReference type="InterPro" id="IPR036279">
    <property type="entry name" value="5-3_exonuclease_C_sf"/>
</dbReference>
<gene>
    <name evidence="4" type="ORF">ENV41_00880</name>
</gene>
<feature type="domain" description="5'-3' exonuclease" evidence="3">
    <location>
        <begin position="1"/>
        <end position="235"/>
    </location>
</feature>
<comment type="caution">
    <text evidence="4">The sequence shown here is derived from an EMBL/GenBank/DDBJ whole genome shotgun (WGS) entry which is preliminary data.</text>
</comment>
<dbReference type="PANTHER" id="PTHR42646:SF2">
    <property type="entry name" value="5'-3' EXONUCLEASE FAMILY PROTEIN"/>
    <property type="match status" value="1"/>
</dbReference>
<keyword evidence="2" id="KW-0378">Hydrolase</keyword>
<dbReference type="Pfam" id="PF02739">
    <property type="entry name" value="5_3_exonuc_N"/>
    <property type="match status" value="1"/>
</dbReference>
<dbReference type="AlphaFoldDB" id="A0A7V3J985"/>
<evidence type="ECO:0000313" key="4">
    <source>
        <dbReference type="EMBL" id="HFZ08676.1"/>
    </source>
</evidence>
<dbReference type="GO" id="GO:0008409">
    <property type="term" value="F:5'-3' exonuclease activity"/>
    <property type="evidence" value="ECO:0007669"/>
    <property type="project" value="InterPro"/>
</dbReference>
<organism evidence="4">
    <name type="scientific">candidate division CPR3 bacterium</name>
    <dbReference type="NCBI Taxonomy" id="2268181"/>
    <lineage>
        <taxon>Bacteria</taxon>
        <taxon>Bacteria division CPR3</taxon>
    </lineage>
</organism>
<keyword evidence="1" id="KW-0540">Nuclease</keyword>
<dbReference type="SMART" id="SM00475">
    <property type="entry name" value="53EXOc"/>
    <property type="match status" value="1"/>
</dbReference>
<dbReference type="Gene3D" id="1.10.150.20">
    <property type="entry name" value="5' to 3' exonuclease, C-terminal subdomain"/>
    <property type="match status" value="1"/>
</dbReference>
<evidence type="ECO:0000256" key="2">
    <source>
        <dbReference type="ARBA" id="ARBA00022801"/>
    </source>
</evidence>
<dbReference type="SUPFAM" id="SSF47807">
    <property type="entry name" value="5' to 3' exonuclease, C-terminal subdomain"/>
    <property type="match status" value="1"/>
</dbReference>
<evidence type="ECO:0000259" key="3">
    <source>
        <dbReference type="SMART" id="SM00475"/>
    </source>
</evidence>
<sequence>MILVDGNNVYYSGFSVKAFDWGNMRLGGAVVSILSVLKYSANGNLLVVWDGSNAVKRKREEFYDGYKLSREKMKEDMFFKMLNELKYIYKEGLGIHQAYSEEDEADDVIAHLVYSFLGNGKITIVSNDRDFYQLLFLSDDVVMVSRSKEIRREDVKEETGCSTKEEWLWYKALVGDGSDNISGKKGVGPVKAAEIIKRGISDVEKQEVKCWYDLMNLDGNLRGNLVLVEGKKNEKLVMDWCREYRLKRVWEALVKRQWFG</sequence>
<dbReference type="GO" id="GO:0017108">
    <property type="term" value="F:5'-flap endonuclease activity"/>
    <property type="evidence" value="ECO:0007669"/>
    <property type="project" value="InterPro"/>
</dbReference>
<dbReference type="InterPro" id="IPR029060">
    <property type="entry name" value="PIN-like_dom_sf"/>
</dbReference>
<protein>
    <recommendedName>
        <fullName evidence="3">5'-3' exonuclease domain-containing protein</fullName>
    </recommendedName>
</protein>
<accession>A0A7V3J985</accession>
<dbReference type="Gene3D" id="3.40.50.1010">
    <property type="entry name" value="5'-nuclease"/>
    <property type="match status" value="1"/>
</dbReference>
<dbReference type="SMART" id="SM00279">
    <property type="entry name" value="HhH2"/>
    <property type="match status" value="1"/>
</dbReference>
<dbReference type="InterPro" id="IPR002421">
    <property type="entry name" value="5-3_exonuclease"/>
</dbReference>
<dbReference type="GO" id="GO:0003677">
    <property type="term" value="F:DNA binding"/>
    <property type="evidence" value="ECO:0007669"/>
    <property type="project" value="InterPro"/>
</dbReference>
<dbReference type="SUPFAM" id="SSF88723">
    <property type="entry name" value="PIN domain-like"/>
    <property type="match status" value="1"/>
</dbReference>
<dbReference type="InterPro" id="IPR020046">
    <property type="entry name" value="5-3_exonucl_a-hlix_arch_N"/>
</dbReference>
<evidence type="ECO:0000256" key="1">
    <source>
        <dbReference type="ARBA" id="ARBA00022722"/>
    </source>
</evidence>
<dbReference type="PANTHER" id="PTHR42646">
    <property type="entry name" value="FLAP ENDONUCLEASE XNI"/>
    <property type="match status" value="1"/>
</dbReference>
<dbReference type="GO" id="GO:0033567">
    <property type="term" value="P:DNA replication, Okazaki fragment processing"/>
    <property type="evidence" value="ECO:0007669"/>
    <property type="project" value="InterPro"/>
</dbReference>
<dbReference type="InterPro" id="IPR008918">
    <property type="entry name" value="HhH2"/>
</dbReference>
<proteinExistence type="predicted"/>
<dbReference type="EMBL" id="DTGG01000024">
    <property type="protein sequence ID" value="HFZ08676.1"/>
    <property type="molecule type" value="Genomic_DNA"/>
</dbReference>
<reference evidence="4" key="1">
    <citation type="journal article" date="2020" name="mSystems">
        <title>Genome- and Community-Level Interaction Insights into Carbon Utilization and Element Cycling Functions of Hydrothermarchaeota in Hydrothermal Sediment.</title>
        <authorList>
            <person name="Zhou Z."/>
            <person name="Liu Y."/>
            <person name="Xu W."/>
            <person name="Pan J."/>
            <person name="Luo Z.H."/>
            <person name="Li M."/>
        </authorList>
    </citation>
    <scope>NUCLEOTIDE SEQUENCE [LARGE SCALE GENOMIC DNA]</scope>
    <source>
        <strain evidence="4">SpSt-757</strain>
    </source>
</reference>
<dbReference type="InterPro" id="IPR038969">
    <property type="entry name" value="FEN"/>
</dbReference>